<dbReference type="Pfam" id="PF00069">
    <property type="entry name" value="Pkinase"/>
    <property type="match status" value="1"/>
</dbReference>
<evidence type="ECO:0000259" key="6">
    <source>
        <dbReference type="PROSITE" id="PS50011"/>
    </source>
</evidence>
<dbReference type="Proteomes" id="UP000650628">
    <property type="component" value="Unassembled WGS sequence"/>
</dbReference>
<keyword evidence="8" id="KW-1185">Reference proteome</keyword>
<dbReference type="InterPro" id="IPR008271">
    <property type="entry name" value="Ser/Thr_kinase_AS"/>
</dbReference>
<dbReference type="GO" id="GO:0004674">
    <property type="term" value="F:protein serine/threonine kinase activity"/>
    <property type="evidence" value="ECO:0007669"/>
    <property type="project" value="TreeGrafter"/>
</dbReference>
<dbReference type="RefSeq" id="WP_203956464.1">
    <property type="nucleotide sequence ID" value="NZ_BOOO01000035.1"/>
</dbReference>
<keyword evidence="1" id="KW-0808">Transferase</keyword>
<evidence type="ECO:0000256" key="5">
    <source>
        <dbReference type="SAM" id="MobiDB-lite"/>
    </source>
</evidence>
<proteinExistence type="predicted"/>
<feature type="region of interest" description="Disordered" evidence="5">
    <location>
        <begin position="298"/>
        <end position="336"/>
    </location>
</feature>
<dbReference type="EMBL" id="BOOO01000035">
    <property type="protein sequence ID" value="GII32582.1"/>
    <property type="molecule type" value="Genomic_DNA"/>
</dbReference>
<comment type="caution">
    <text evidence="7">The sequence shown here is derived from an EMBL/GenBank/DDBJ whole genome shotgun (WGS) entry which is preliminary data.</text>
</comment>
<dbReference type="GO" id="GO:0005524">
    <property type="term" value="F:ATP binding"/>
    <property type="evidence" value="ECO:0007669"/>
    <property type="project" value="UniProtKB-KW"/>
</dbReference>
<feature type="domain" description="Protein kinase" evidence="6">
    <location>
        <begin position="18"/>
        <end position="266"/>
    </location>
</feature>
<evidence type="ECO:0000313" key="8">
    <source>
        <dbReference type="Proteomes" id="UP000650628"/>
    </source>
</evidence>
<dbReference type="Gene3D" id="3.30.200.20">
    <property type="entry name" value="Phosphorylase Kinase, domain 1"/>
    <property type="match status" value="1"/>
</dbReference>
<reference evidence="7 8" key="1">
    <citation type="submission" date="2021-01" db="EMBL/GenBank/DDBJ databases">
        <title>Whole genome shotgun sequence of Planotetraspora mira NBRC 15435.</title>
        <authorList>
            <person name="Komaki H."/>
            <person name="Tamura T."/>
        </authorList>
    </citation>
    <scope>NUCLEOTIDE SEQUENCE [LARGE SCALE GENOMIC DNA]</scope>
    <source>
        <strain evidence="7 8">NBRC 15435</strain>
    </source>
</reference>
<keyword evidence="3" id="KW-0418">Kinase</keyword>
<keyword evidence="2" id="KW-0547">Nucleotide-binding</keyword>
<sequence length="514" mass="53529">MAPPAPLRADDPRRLGVYRLAGRVGQGGQGVVFLGTAPGGAQVAVKRMHLELDGEKARKRFIAEVEAVRRVAPFCTAQVLDADLDEERPYIVSEYIDGPSLREDIATSGPRSGGSLDRVAVATATALAAIHEAGVVHRDFKPGNVLLGPDGPRVIDFGISRLLDKTETVTLTPVGTPAYISPEQLRGERASPAADMFGWALTVAYTASGRHAYSGESFEAILGRILFGTADLGPLAGRLREVVVACLAADPSDRPTADEVLRHLIGRGELALPDKTPGGVLEAGGVLAAGAILAAGTRPSGDEPSAAAAVSPDAVTDPLNAEDGEEAAAPDPERAELTRPAVVPPWFLRRSAVAAGGVVLMAGVIGATLWWADHGRTSPAPSTPVSASVSASVSVSPSITPSSPGAFSYAGRWTGSAEYPSSDLVFSVELLLAENMAKAGSMRWGANLQCSGRLSRVRETATTTTMRLSRVGGPTGCYPGTVELSPQGLDKMTFQVTRTGETKPRYFGIVVLTP</sequence>
<gene>
    <name evidence="7" type="ORF">Pmi06nite_60240</name>
</gene>
<keyword evidence="4" id="KW-0067">ATP-binding</keyword>
<name>A0A8J3TUS7_9ACTN</name>
<evidence type="ECO:0000256" key="3">
    <source>
        <dbReference type="ARBA" id="ARBA00022777"/>
    </source>
</evidence>
<dbReference type="InterPro" id="IPR000719">
    <property type="entry name" value="Prot_kinase_dom"/>
</dbReference>
<organism evidence="7 8">
    <name type="scientific">Planotetraspora mira</name>
    <dbReference type="NCBI Taxonomy" id="58121"/>
    <lineage>
        <taxon>Bacteria</taxon>
        <taxon>Bacillati</taxon>
        <taxon>Actinomycetota</taxon>
        <taxon>Actinomycetes</taxon>
        <taxon>Streptosporangiales</taxon>
        <taxon>Streptosporangiaceae</taxon>
        <taxon>Planotetraspora</taxon>
    </lineage>
</organism>
<dbReference type="AlphaFoldDB" id="A0A8J3TUS7"/>
<protein>
    <recommendedName>
        <fullName evidence="6">Protein kinase domain-containing protein</fullName>
    </recommendedName>
</protein>
<dbReference type="PANTHER" id="PTHR43289">
    <property type="entry name" value="MITOGEN-ACTIVATED PROTEIN KINASE KINASE KINASE 20-RELATED"/>
    <property type="match status" value="1"/>
</dbReference>
<accession>A0A8J3TUS7</accession>
<evidence type="ECO:0000313" key="7">
    <source>
        <dbReference type="EMBL" id="GII32582.1"/>
    </source>
</evidence>
<dbReference type="PROSITE" id="PS00108">
    <property type="entry name" value="PROTEIN_KINASE_ST"/>
    <property type="match status" value="1"/>
</dbReference>
<dbReference type="PROSITE" id="PS50011">
    <property type="entry name" value="PROTEIN_KINASE_DOM"/>
    <property type="match status" value="1"/>
</dbReference>
<evidence type="ECO:0000256" key="4">
    <source>
        <dbReference type="ARBA" id="ARBA00022840"/>
    </source>
</evidence>
<feature type="compositionally biased region" description="Low complexity" evidence="5">
    <location>
        <begin position="298"/>
        <end position="315"/>
    </location>
</feature>
<evidence type="ECO:0000256" key="1">
    <source>
        <dbReference type="ARBA" id="ARBA00022679"/>
    </source>
</evidence>
<evidence type="ECO:0000256" key="2">
    <source>
        <dbReference type="ARBA" id="ARBA00022741"/>
    </source>
</evidence>
<dbReference type="SUPFAM" id="SSF56112">
    <property type="entry name" value="Protein kinase-like (PK-like)"/>
    <property type="match status" value="1"/>
</dbReference>
<dbReference type="InterPro" id="IPR011009">
    <property type="entry name" value="Kinase-like_dom_sf"/>
</dbReference>
<dbReference type="CDD" id="cd14014">
    <property type="entry name" value="STKc_PknB_like"/>
    <property type="match status" value="1"/>
</dbReference>
<dbReference type="PANTHER" id="PTHR43289:SF34">
    <property type="entry name" value="SERINE_THREONINE-PROTEIN KINASE YBDM-RELATED"/>
    <property type="match status" value="1"/>
</dbReference>
<dbReference type="Gene3D" id="1.10.510.10">
    <property type="entry name" value="Transferase(Phosphotransferase) domain 1"/>
    <property type="match status" value="1"/>
</dbReference>